<sequence>MVAMDMENDLVIVKGSVSMPELRSFIKKDFEVVVPAKKDTVPTEKKGIETGAIGKKDKDAGVVNKKGKEVGAAEMIMREKETEPTYNKSKGKDAGAMDQKGNEVGATKIGDRDPGRKGSTGVDNKSENKDSRINPKKDKEAGHRKNEEQSLGKSMPCMCTSDL</sequence>
<evidence type="ECO:0000313" key="3">
    <source>
        <dbReference type="Proteomes" id="UP001280121"/>
    </source>
</evidence>
<organism evidence="2 3">
    <name type="scientific">Dipteronia dyeriana</name>
    <dbReference type="NCBI Taxonomy" id="168575"/>
    <lineage>
        <taxon>Eukaryota</taxon>
        <taxon>Viridiplantae</taxon>
        <taxon>Streptophyta</taxon>
        <taxon>Embryophyta</taxon>
        <taxon>Tracheophyta</taxon>
        <taxon>Spermatophyta</taxon>
        <taxon>Magnoliopsida</taxon>
        <taxon>eudicotyledons</taxon>
        <taxon>Gunneridae</taxon>
        <taxon>Pentapetalae</taxon>
        <taxon>rosids</taxon>
        <taxon>malvids</taxon>
        <taxon>Sapindales</taxon>
        <taxon>Sapindaceae</taxon>
        <taxon>Hippocastanoideae</taxon>
        <taxon>Acereae</taxon>
        <taxon>Dipteronia</taxon>
    </lineage>
</organism>
<dbReference type="AlphaFoldDB" id="A0AAD9X935"/>
<feature type="region of interest" description="Disordered" evidence="1">
    <location>
        <begin position="41"/>
        <end position="61"/>
    </location>
</feature>
<reference evidence="2" key="1">
    <citation type="journal article" date="2023" name="Plant J.">
        <title>Genome sequences and population genomics provide insights into the demographic history, inbreeding, and mutation load of two 'living fossil' tree species of Dipteronia.</title>
        <authorList>
            <person name="Feng Y."/>
            <person name="Comes H.P."/>
            <person name="Chen J."/>
            <person name="Zhu S."/>
            <person name="Lu R."/>
            <person name="Zhang X."/>
            <person name="Li P."/>
            <person name="Qiu J."/>
            <person name="Olsen K.M."/>
            <person name="Qiu Y."/>
        </authorList>
    </citation>
    <scope>NUCLEOTIDE SEQUENCE</scope>
    <source>
        <strain evidence="2">KIB01</strain>
    </source>
</reference>
<dbReference type="EMBL" id="JANJYI010000003">
    <property type="protein sequence ID" value="KAK2654963.1"/>
    <property type="molecule type" value="Genomic_DNA"/>
</dbReference>
<comment type="caution">
    <text evidence="2">The sequence shown here is derived from an EMBL/GenBank/DDBJ whole genome shotgun (WGS) entry which is preliminary data.</text>
</comment>
<name>A0AAD9X935_9ROSI</name>
<feature type="region of interest" description="Disordered" evidence="1">
    <location>
        <begin position="73"/>
        <end position="163"/>
    </location>
</feature>
<feature type="compositionally biased region" description="Basic and acidic residues" evidence="1">
    <location>
        <begin position="73"/>
        <end position="83"/>
    </location>
</feature>
<evidence type="ECO:0000256" key="1">
    <source>
        <dbReference type="SAM" id="MobiDB-lite"/>
    </source>
</evidence>
<feature type="compositionally biased region" description="Basic and acidic residues" evidence="1">
    <location>
        <begin position="124"/>
        <end position="150"/>
    </location>
</feature>
<dbReference type="Proteomes" id="UP001280121">
    <property type="component" value="Unassembled WGS sequence"/>
</dbReference>
<gene>
    <name evidence="2" type="ORF">Ddye_008015</name>
</gene>
<protein>
    <submittedName>
        <fullName evidence="2">Uncharacterized protein</fullName>
    </submittedName>
</protein>
<accession>A0AAD9X935</accession>
<evidence type="ECO:0000313" key="2">
    <source>
        <dbReference type="EMBL" id="KAK2654963.1"/>
    </source>
</evidence>
<keyword evidence="3" id="KW-1185">Reference proteome</keyword>
<proteinExistence type="predicted"/>